<gene>
    <name evidence="1" type="ORF">KME07_08835</name>
</gene>
<dbReference type="AlphaFoldDB" id="A0A951P9N5"/>
<dbReference type="SUPFAM" id="SSF52980">
    <property type="entry name" value="Restriction endonuclease-like"/>
    <property type="match status" value="1"/>
</dbReference>
<reference evidence="1" key="2">
    <citation type="journal article" date="2022" name="Microbiol. Resour. Announc.">
        <title>Metagenome Sequencing to Explore Phylogenomics of Terrestrial Cyanobacteria.</title>
        <authorList>
            <person name="Ward R.D."/>
            <person name="Stajich J.E."/>
            <person name="Johansen J.R."/>
            <person name="Huntemann M."/>
            <person name="Clum A."/>
            <person name="Foster B."/>
            <person name="Foster B."/>
            <person name="Roux S."/>
            <person name="Palaniappan K."/>
            <person name="Varghese N."/>
            <person name="Mukherjee S."/>
            <person name="Reddy T.B.K."/>
            <person name="Daum C."/>
            <person name="Copeland A."/>
            <person name="Chen I.A."/>
            <person name="Ivanova N.N."/>
            <person name="Kyrpides N.C."/>
            <person name="Shapiro N."/>
            <person name="Eloe-Fadrosh E.A."/>
            <person name="Pietrasiak N."/>
        </authorList>
    </citation>
    <scope>NUCLEOTIDE SEQUENCE</scope>
    <source>
        <strain evidence="1">GSE-TBD4-15B</strain>
    </source>
</reference>
<dbReference type="InterPro" id="IPR011335">
    <property type="entry name" value="Restrct_endonuc-II-like"/>
</dbReference>
<reference evidence="1" key="1">
    <citation type="submission" date="2021-05" db="EMBL/GenBank/DDBJ databases">
        <authorList>
            <person name="Pietrasiak N."/>
            <person name="Ward R."/>
            <person name="Stajich J.E."/>
            <person name="Kurbessoian T."/>
        </authorList>
    </citation>
    <scope>NUCLEOTIDE SEQUENCE</scope>
    <source>
        <strain evidence="1">GSE-TBD4-15B</strain>
    </source>
</reference>
<dbReference type="Gene3D" id="3.40.50.10770">
    <property type="entry name" value="Hypothetical protein VC1899 like domain (Restriction endonuclease-like)"/>
    <property type="match status" value="1"/>
</dbReference>
<comment type="caution">
    <text evidence="1">The sequence shown here is derived from an EMBL/GenBank/DDBJ whole genome shotgun (WGS) entry which is preliminary data.</text>
</comment>
<protein>
    <submittedName>
        <fullName evidence="1">DUF1887 domain-containing protein</fullName>
    </submittedName>
</protein>
<sequence>MLTAAVASEDAALQIRQTVFEPYQVDHLLLLIGENPLPSYVAARTLLKAGGTPYLVHSSHTKEQADRVRDLLRERSPALQPCQYISLGDCESDGYYIQKEIQEAIKPHIQEKWGLNYTGGTKPMATHAYRVLLKLQSHAVFSYLDPRHLEMCIDREDGDRIRRKVGLKISLEELFHLHHLAFQSLPVSQPKLPEVITAFVDVGCQQDWQTWKRSGMQLKELPEAIKVSLQPYINPSSATVCLDILQEKGEFDQDNTVKKWIDHNDWFEHYVLHQVQSIANTYNIHESKAAFHIKDLAYNAARRRHPNSQGDPEKRFEIDVAFMRNYQLFALSCSISKTKSTLKEKLFEVYLRAKQLGGDEARVALVCFSEEPEILEYELKIVLDNPKIKVFGKTHLLNLADEIAVWIEQTDREAK</sequence>
<organism evidence="1 2">
    <name type="scientific">Pegethrix bostrychoides GSE-TBD4-15B</name>
    <dbReference type="NCBI Taxonomy" id="2839662"/>
    <lineage>
        <taxon>Bacteria</taxon>
        <taxon>Bacillati</taxon>
        <taxon>Cyanobacteriota</taxon>
        <taxon>Cyanophyceae</taxon>
        <taxon>Oculatellales</taxon>
        <taxon>Oculatellaceae</taxon>
        <taxon>Pegethrix</taxon>
    </lineage>
</organism>
<evidence type="ECO:0000313" key="2">
    <source>
        <dbReference type="Proteomes" id="UP000707356"/>
    </source>
</evidence>
<evidence type="ECO:0000313" key="1">
    <source>
        <dbReference type="EMBL" id="MBW4465532.1"/>
    </source>
</evidence>
<name>A0A951P9N5_9CYAN</name>
<dbReference type="GO" id="GO:0003676">
    <property type="term" value="F:nucleic acid binding"/>
    <property type="evidence" value="ECO:0007669"/>
    <property type="project" value="InterPro"/>
</dbReference>
<proteinExistence type="predicted"/>
<dbReference type="InterPro" id="IPR011856">
    <property type="entry name" value="tRNA_endonuc-like_dom_sf"/>
</dbReference>
<dbReference type="EMBL" id="JAHHHV010000047">
    <property type="protein sequence ID" value="MBW4465532.1"/>
    <property type="molecule type" value="Genomic_DNA"/>
</dbReference>
<dbReference type="Proteomes" id="UP000707356">
    <property type="component" value="Unassembled WGS sequence"/>
</dbReference>
<dbReference type="Gene3D" id="3.40.1350.10">
    <property type="match status" value="1"/>
</dbReference>
<accession>A0A951P9N5</accession>